<dbReference type="AlphaFoldDB" id="Q8UBZ4"/>
<accession>Q8UBZ4</accession>
<sequence>MVSGCQSQTGGRKLPIRYLARITGGGPETLRNAVAFSRLLVPFQFFLDKPTDSKQITDIYLDFSGGCFSPSSNSIA</sequence>
<dbReference type="STRING" id="176299.Atu2704"/>
<reference evidence="1 2" key="1">
    <citation type="journal article" date="2001" name="Science">
        <title>The genome of the natural genetic engineer Agrobacterium tumefaciens C58.</title>
        <authorList>
            <person name="Wood D.W."/>
            <person name="Setubal J.C."/>
            <person name="Kaul R."/>
            <person name="Monks D.E."/>
            <person name="Kitajima J.P."/>
            <person name="Okura V.K."/>
            <person name="Zhou Y."/>
            <person name="Chen L."/>
            <person name="Wood G.E."/>
            <person name="Almeida N.F.Jr."/>
            <person name="Woo L."/>
            <person name="Chen Y."/>
            <person name="Paulsen I.T."/>
            <person name="Eisen J.A."/>
            <person name="Karp P.D."/>
            <person name="Bovee D.Sr."/>
            <person name="Chapman P."/>
            <person name="Clendenning J."/>
            <person name="Deatherage G."/>
            <person name="Gillet W."/>
            <person name="Grant C."/>
            <person name="Kutyavin T."/>
            <person name="Levy R."/>
            <person name="Li M.J."/>
            <person name="McClelland E."/>
            <person name="Palmieri A."/>
            <person name="Raymond C."/>
            <person name="Rouse G."/>
            <person name="Saenphimmachak C."/>
            <person name="Wu Z."/>
            <person name="Romero P."/>
            <person name="Gordon D."/>
            <person name="Zhang S."/>
            <person name="Yoo H."/>
            <person name="Tao Y."/>
            <person name="Biddle P."/>
            <person name="Jung M."/>
            <person name="Krespan W."/>
            <person name="Perry M."/>
            <person name="Gordon-Kamm B."/>
            <person name="Liao L."/>
            <person name="Kim S."/>
            <person name="Hendrick C."/>
            <person name="Zhao Z.Y."/>
            <person name="Dolan M."/>
            <person name="Chumley F."/>
            <person name="Tingey S.V."/>
            <person name="Tomb J.F."/>
            <person name="Gordon M.P."/>
            <person name="Olson M.V."/>
            <person name="Nester E.W."/>
        </authorList>
    </citation>
    <scope>NUCLEOTIDE SEQUENCE [LARGE SCALE GENOMIC DNA]</scope>
    <source>
        <strain evidence="2">C58 / ATCC 33970</strain>
    </source>
</reference>
<organism evidence="1 2">
    <name type="scientific">Agrobacterium fabrum (strain C58 / ATCC 33970)</name>
    <name type="common">Agrobacterium tumefaciens (strain C58)</name>
    <dbReference type="NCBI Taxonomy" id="176299"/>
    <lineage>
        <taxon>Bacteria</taxon>
        <taxon>Pseudomonadati</taxon>
        <taxon>Pseudomonadota</taxon>
        <taxon>Alphaproteobacteria</taxon>
        <taxon>Hyphomicrobiales</taxon>
        <taxon>Rhizobiaceae</taxon>
        <taxon>Rhizobium/Agrobacterium group</taxon>
        <taxon>Agrobacterium</taxon>
        <taxon>Agrobacterium tumefaciens complex</taxon>
    </lineage>
</organism>
<dbReference type="EnsemblBacteria" id="AAL43685">
    <property type="protein sequence ID" value="AAL43685"/>
    <property type="gene ID" value="Atu2704"/>
</dbReference>
<protein>
    <submittedName>
        <fullName evidence="1">Uncharacterized protein</fullName>
    </submittedName>
</protein>
<dbReference type="KEGG" id="atu:Atu2704"/>
<dbReference type="HOGENOM" id="CLU_2646435_0_0_5"/>
<dbReference type="EMBL" id="AE007869">
    <property type="protein sequence ID" value="AAL43685.1"/>
    <property type="molecule type" value="Genomic_DNA"/>
</dbReference>
<gene>
    <name evidence="1" type="ordered locus">Atu2704</name>
</gene>
<dbReference type="PIR" id="AG2908">
    <property type="entry name" value="AG2908"/>
</dbReference>
<evidence type="ECO:0000313" key="1">
    <source>
        <dbReference type="EMBL" id="AAL43685.1"/>
    </source>
</evidence>
<proteinExistence type="predicted"/>
<evidence type="ECO:0000313" key="2">
    <source>
        <dbReference type="Proteomes" id="UP000000813"/>
    </source>
</evidence>
<reference evidence="1 2" key="2">
    <citation type="journal article" date="2001" name="Science">
        <title>Genome sequence of the plant pathogen and biotechnology agent Agrobacterium tumefaciens C58.</title>
        <authorList>
            <person name="Goodner B."/>
            <person name="Hinkle G."/>
            <person name="Gattung S."/>
            <person name="Miller N."/>
            <person name="Blanchard M."/>
            <person name="Qurollo B."/>
            <person name="Goldman B.S."/>
            <person name="Cao Y."/>
            <person name="Askenazi M."/>
            <person name="Halling C."/>
            <person name="Mullin L."/>
            <person name="Houmiel K."/>
            <person name="Gordon J."/>
            <person name="Vaudin M."/>
            <person name="Iartchouk O."/>
            <person name="Epp A."/>
            <person name="Liu F."/>
            <person name="Wollam C."/>
            <person name="Allinger M."/>
            <person name="Doughty D."/>
            <person name="Scott C."/>
            <person name="Lappas C."/>
            <person name="Markelz B."/>
            <person name="Flanagan C."/>
            <person name="Crowell C."/>
            <person name="Gurson J."/>
            <person name="Lomo C."/>
            <person name="Sear C."/>
            <person name="Strub G."/>
            <person name="Cielo C."/>
            <person name="Slater S."/>
        </authorList>
    </citation>
    <scope>NUCLEOTIDE SEQUENCE [LARGE SCALE GENOMIC DNA]</scope>
    <source>
        <strain evidence="2">C58 / ATCC 33970</strain>
    </source>
</reference>
<dbReference type="Proteomes" id="UP000000813">
    <property type="component" value="Chromosome circular"/>
</dbReference>
<keyword evidence="2" id="KW-1185">Reference proteome</keyword>
<name>Q8UBZ4_AGRFC</name>
<dbReference type="BioCyc" id="AGRO:ATU2704-MONOMER"/>